<dbReference type="Proteomes" id="UP000078507">
    <property type="component" value="Unassembled WGS sequence"/>
</dbReference>
<evidence type="ECO:0000256" key="1">
    <source>
        <dbReference type="SAM" id="Phobius"/>
    </source>
</evidence>
<keyword evidence="1" id="KW-0812">Transmembrane</keyword>
<feature type="transmembrane region" description="Helical" evidence="1">
    <location>
        <begin position="26"/>
        <end position="47"/>
    </location>
</feature>
<dbReference type="InterPro" id="IPR012495">
    <property type="entry name" value="TadE-like_dom"/>
</dbReference>
<keyword evidence="1" id="KW-0472">Membrane</keyword>
<organism evidence="3 4">
    <name type="scientific">Sinorhizobium saheli</name>
    <dbReference type="NCBI Taxonomy" id="36856"/>
    <lineage>
        <taxon>Bacteria</taxon>
        <taxon>Pseudomonadati</taxon>
        <taxon>Pseudomonadota</taxon>
        <taxon>Alphaproteobacteria</taxon>
        <taxon>Hyphomicrobiales</taxon>
        <taxon>Rhizobiaceae</taxon>
        <taxon>Sinorhizobium/Ensifer group</taxon>
        <taxon>Sinorhizobium</taxon>
    </lineage>
</organism>
<dbReference type="STRING" id="36856.ATB98_10025"/>
<dbReference type="AlphaFoldDB" id="A0A178XL54"/>
<dbReference type="Pfam" id="PF07811">
    <property type="entry name" value="TadE"/>
    <property type="match status" value="1"/>
</dbReference>
<dbReference type="OrthoDB" id="7189296at2"/>
<dbReference type="EMBL" id="LNQB01000098">
    <property type="protein sequence ID" value="OAP35967.1"/>
    <property type="molecule type" value="Genomic_DNA"/>
</dbReference>
<feature type="domain" description="TadE-like" evidence="2">
    <location>
        <begin position="26"/>
        <end position="65"/>
    </location>
</feature>
<protein>
    <submittedName>
        <fullName evidence="3">Pilus assembly protein</fullName>
    </submittedName>
</protein>
<reference evidence="3 4" key="1">
    <citation type="submission" date="2015-11" db="EMBL/GenBank/DDBJ databases">
        <title>Ensifer anhuiense sp. nov., an effective nitrogen fixation bacterium with Glycine soja.</title>
        <authorList>
            <person name="Yan H."/>
            <person name="Chen W."/>
        </authorList>
    </citation>
    <scope>NUCLEOTIDE SEQUENCE [LARGE SCALE GENOMIC DNA]</scope>
    <source>
        <strain evidence="3 4">LMG 7837</strain>
    </source>
</reference>
<accession>A0A178XL54</accession>
<evidence type="ECO:0000313" key="3">
    <source>
        <dbReference type="EMBL" id="OAP35967.1"/>
    </source>
</evidence>
<evidence type="ECO:0000259" key="2">
    <source>
        <dbReference type="Pfam" id="PF07811"/>
    </source>
</evidence>
<name>A0A178XL54_SINSA</name>
<evidence type="ECO:0000313" key="4">
    <source>
        <dbReference type="Proteomes" id="UP000078507"/>
    </source>
</evidence>
<sequence length="196" mass="21419">MRYSRALSLCRPGLNSLRRLLRDRRGVGAVEFAIVAPLLIAAYIGAFELSLGFTVARKVARASSTVSDIVTQEQDVDKALLDDMRNVAKNILVPYDGSDYELKITGIQVTGTTEGTVLWSRGWSDESESATVPYAANSKTSVPSDLEAVNAFVVRTELTVNHQLTLFGSDTAGTIPLSKTSYYRQRFGTEIKCTDC</sequence>
<comment type="caution">
    <text evidence="3">The sequence shown here is derived from an EMBL/GenBank/DDBJ whole genome shotgun (WGS) entry which is preliminary data.</text>
</comment>
<dbReference type="RefSeq" id="WP_066878651.1">
    <property type="nucleotide sequence ID" value="NZ_LNQB01000098.1"/>
</dbReference>
<gene>
    <name evidence="3" type="ORF">ATB98_10025</name>
</gene>
<proteinExistence type="predicted"/>
<keyword evidence="1" id="KW-1133">Transmembrane helix</keyword>
<keyword evidence="4" id="KW-1185">Reference proteome</keyword>